<evidence type="ECO:0000259" key="1">
    <source>
        <dbReference type="Pfam" id="PF12728"/>
    </source>
</evidence>
<comment type="caution">
    <text evidence="2">The sequence shown here is derived from an EMBL/GenBank/DDBJ whole genome shotgun (WGS) entry which is preliminary data.</text>
</comment>
<feature type="domain" description="Helix-turn-helix" evidence="1">
    <location>
        <begin position="16"/>
        <end position="67"/>
    </location>
</feature>
<evidence type="ECO:0000313" key="2">
    <source>
        <dbReference type="EMBL" id="ETD72605.1"/>
    </source>
</evidence>
<organism evidence="2 3">
    <name type="scientific">Pelistega indica</name>
    <dbReference type="NCBI Taxonomy" id="1414851"/>
    <lineage>
        <taxon>Bacteria</taxon>
        <taxon>Pseudomonadati</taxon>
        <taxon>Pseudomonadota</taxon>
        <taxon>Betaproteobacteria</taxon>
        <taxon>Burkholderiales</taxon>
        <taxon>Alcaligenaceae</taxon>
        <taxon>Pelistega</taxon>
    </lineage>
</organism>
<dbReference type="RefSeq" id="WP_023949891.1">
    <property type="nucleotide sequence ID" value="NZ_AYSV01000048.1"/>
</dbReference>
<dbReference type="SUPFAM" id="SSF46955">
    <property type="entry name" value="Putative DNA-binding domain"/>
    <property type="match status" value="1"/>
</dbReference>
<dbReference type="OrthoDB" id="8455288at2"/>
<dbReference type="EMBL" id="AYSV01000048">
    <property type="protein sequence ID" value="ETD72605.1"/>
    <property type="molecule type" value="Genomic_DNA"/>
</dbReference>
<evidence type="ECO:0000313" key="3">
    <source>
        <dbReference type="Proteomes" id="UP000018766"/>
    </source>
</evidence>
<name>V8G877_9BURK</name>
<accession>V8G877</accession>
<reference evidence="2 3" key="1">
    <citation type="submission" date="2013-11" db="EMBL/GenBank/DDBJ databases">
        <title>Genomic analysis of Pelistega sp. HM-7.</title>
        <authorList>
            <person name="Kumbhare S.V."/>
            <person name="Shetty S.A."/>
            <person name="Sharma O."/>
            <person name="Dhotre D.P."/>
        </authorList>
    </citation>
    <scope>NUCLEOTIDE SEQUENCE [LARGE SCALE GENOMIC DNA]</scope>
    <source>
        <strain evidence="2 3">HM-7</strain>
    </source>
</reference>
<keyword evidence="3" id="KW-1185">Reference proteome</keyword>
<dbReference type="InterPro" id="IPR009061">
    <property type="entry name" value="DNA-bd_dom_put_sf"/>
</dbReference>
<proteinExistence type="predicted"/>
<protein>
    <recommendedName>
        <fullName evidence="1">Helix-turn-helix domain-containing protein</fullName>
    </recommendedName>
</protein>
<sequence>MNTTTQGATNSTLPIYYSYQDLERIFGVTRSTILHWVRKGELEPPLRFGHRNVRWTQQALDNFIASRERVQYA</sequence>
<dbReference type="InterPro" id="IPR041657">
    <property type="entry name" value="HTH_17"/>
</dbReference>
<dbReference type="AlphaFoldDB" id="V8G877"/>
<dbReference type="Proteomes" id="UP000018766">
    <property type="component" value="Unassembled WGS sequence"/>
</dbReference>
<dbReference type="Gene3D" id="1.10.238.160">
    <property type="match status" value="1"/>
</dbReference>
<gene>
    <name evidence="2" type="ORF">V757_03255</name>
</gene>
<dbReference type="Pfam" id="PF12728">
    <property type="entry name" value="HTH_17"/>
    <property type="match status" value="1"/>
</dbReference>